<accession>A0AAD5JTT7</accession>
<evidence type="ECO:0000259" key="1">
    <source>
        <dbReference type="Pfam" id="PF06985"/>
    </source>
</evidence>
<dbReference type="EMBL" id="JAIXMP010000026">
    <property type="protein sequence ID" value="KAI9253518.1"/>
    <property type="molecule type" value="Genomic_DNA"/>
</dbReference>
<reference evidence="2" key="1">
    <citation type="journal article" date="2022" name="IScience">
        <title>Evolution of zygomycete secretomes and the origins of terrestrial fungal ecologies.</title>
        <authorList>
            <person name="Chang Y."/>
            <person name="Wang Y."/>
            <person name="Mondo S."/>
            <person name="Ahrendt S."/>
            <person name="Andreopoulos W."/>
            <person name="Barry K."/>
            <person name="Beard J."/>
            <person name="Benny G.L."/>
            <person name="Blankenship S."/>
            <person name="Bonito G."/>
            <person name="Cuomo C."/>
            <person name="Desiro A."/>
            <person name="Gervers K.A."/>
            <person name="Hundley H."/>
            <person name="Kuo A."/>
            <person name="LaButti K."/>
            <person name="Lang B.F."/>
            <person name="Lipzen A."/>
            <person name="O'Donnell K."/>
            <person name="Pangilinan J."/>
            <person name="Reynolds N."/>
            <person name="Sandor L."/>
            <person name="Smith M.E."/>
            <person name="Tsang A."/>
            <person name="Grigoriev I.V."/>
            <person name="Stajich J.E."/>
            <person name="Spatafora J.W."/>
        </authorList>
    </citation>
    <scope>NUCLEOTIDE SEQUENCE</scope>
    <source>
        <strain evidence="2">RSA 2281</strain>
    </source>
</reference>
<name>A0AAD5JTT7_9FUNG</name>
<feature type="domain" description="Heterokaryon incompatibility" evidence="1">
    <location>
        <begin position="53"/>
        <end position="139"/>
    </location>
</feature>
<dbReference type="PANTHER" id="PTHR24148">
    <property type="entry name" value="ANKYRIN REPEAT DOMAIN-CONTAINING PROTEIN 39 HOMOLOG-RELATED"/>
    <property type="match status" value="1"/>
</dbReference>
<keyword evidence="3" id="KW-1185">Reference proteome</keyword>
<evidence type="ECO:0000313" key="2">
    <source>
        <dbReference type="EMBL" id="KAI9253518.1"/>
    </source>
</evidence>
<reference evidence="2" key="2">
    <citation type="submission" date="2023-02" db="EMBL/GenBank/DDBJ databases">
        <authorList>
            <consortium name="DOE Joint Genome Institute"/>
            <person name="Mondo S.J."/>
            <person name="Chang Y."/>
            <person name="Wang Y."/>
            <person name="Ahrendt S."/>
            <person name="Andreopoulos W."/>
            <person name="Barry K."/>
            <person name="Beard J."/>
            <person name="Benny G.L."/>
            <person name="Blankenship S."/>
            <person name="Bonito G."/>
            <person name="Cuomo C."/>
            <person name="Desiro A."/>
            <person name="Gervers K.A."/>
            <person name="Hundley H."/>
            <person name="Kuo A."/>
            <person name="LaButti K."/>
            <person name="Lang B.F."/>
            <person name="Lipzen A."/>
            <person name="O'Donnell K."/>
            <person name="Pangilinan J."/>
            <person name="Reynolds N."/>
            <person name="Sandor L."/>
            <person name="Smith M.W."/>
            <person name="Tsang A."/>
            <person name="Grigoriev I.V."/>
            <person name="Stajich J.E."/>
            <person name="Spatafora J.W."/>
        </authorList>
    </citation>
    <scope>NUCLEOTIDE SEQUENCE</scope>
    <source>
        <strain evidence="2">RSA 2281</strain>
    </source>
</reference>
<protein>
    <recommendedName>
        <fullName evidence="1">Heterokaryon incompatibility domain-containing protein</fullName>
    </recommendedName>
</protein>
<proteinExistence type="predicted"/>
<gene>
    <name evidence="2" type="ORF">BDA99DRAFT_540771</name>
</gene>
<dbReference type="PANTHER" id="PTHR24148:SF64">
    <property type="entry name" value="HETEROKARYON INCOMPATIBILITY DOMAIN-CONTAINING PROTEIN"/>
    <property type="match status" value="1"/>
</dbReference>
<organism evidence="2 3">
    <name type="scientific">Phascolomyces articulosus</name>
    <dbReference type="NCBI Taxonomy" id="60185"/>
    <lineage>
        <taxon>Eukaryota</taxon>
        <taxon>Fungi</taxon>
        <taxon>Fungi incertae sedis</taxon>
        <taxon>Mucoromycota</taxon>
        <taxon>Mucoromycotina</taxon>
        <taxon>Mucoromycetes</taxon>
        <taxon>Mucorales</taxon>
        <taxon>Lichtheimiaceae</taxon>
        <taxon>Phascolomyces</taxon>
    </lineage>
</organism>
<dbReference type="Pfam" id="PF06985">
    <property type="entry name" value="HET"/>
    <property type="match status" value="1"/>
</dbReference>
<dbReference type="InterPro" id="IPR010730">
    <property type="entry name" value="HET"/>
</dbReference>
<dbReference type="AlphaFoldDB" id="A0AAD5JTT7"/>
<sequence length="377" mass="43899">MWNDTLTVAKTSKVTIQTKKVPNELLKPGFMPVKLVCISDMQVVNGPQVNEGYCALSYCWNQPGDILLDEDTGNPKRVDEGKHKIIHRLLYINATKYVKFEDFIQQICDNEEKKREIRNMHHIYENAYCTIALVSEYKCGYLSYTTTQEYFNCLWTLGEAIKSKRLLFVGKNKHQWGEDIGEPNGVNMLIKPKSEFNVSQILYYAHQRTSSKNHDRVFALIQLFPEFTDRISFDYDQSFEDLMIQFYGLLAKKDIGILFFRRIRNDYKSTIQKYKFLPSWAGVHGGHFYDNATSFQNYGIIGNTMHVTSTYVTNDQSIDGDTLTLLKEDLPLSPDNINCGDNKYFYLLCISVQLNGTKRIILSYRYNHIFVKKKIFR</sequence>
<dbReference type="InterPro" id="IPR052895">
    <property type="entry name" value="HetReg/Transcr_Mod"/>
</dbReference>
<evidence type="ECO:0000313" key="3">
    <source>
        <dbReference type="Proteomes" id="UP001209540"/>
    </source>
</evidence>
<comment type="caution">
    <text evidence="2">The sequence shown here is derived from an EMBL/GenBank/DDBJ whole genome shotgun (WGS) entry which is preliminary data.</text>
</comment>
<dbReference type="Proteomes" id="UP001209540">
    <property type="component" value="Unassembled WGS sequence"/>
</dbReference>